<reference evidence="1" key="1">
    <citation type="submission" date="2022-07" db="EMBL/GenBank/DDBJ databases">
        <title>Phylogenomic reconstructions and comparative analyses of Kickxellomycotina fungi.</title>
        <authorList>
            <person name="Reynolds N.K."/>
            <person name="Stajich J.E."/>
            <person name="Barry K."/>
            <person name="Grigoriev I.V."/>
            <person name="Crous P."/>
            <person name="Smith M.E."/>
        </authorList>
    </citation>
    <scope>NUCLEOTIDE SEQUENCE</scope>
    <source>
        <strain evidence="1">RSA 861</strain>
    </source>
</reference>
<gene>
    <name evidence="1" type="ORF">IWQ60_006663</name>
</gene>
<keyword evidence="2" id="KW-1185">Reference proteome</keyword>
<proteinExistence type="predicted"/>
<dbReference type="OrthoDB" id="5567882at2759"/>
<evidence type="ECO:0000313" key="1">
    <source>
        <dbReference type="EMBL" id="KAJ1921854.1"/>
    </source>
</evidence>
<organism evidence="1 2">
    <name type="scientific">Tieghemiomyces parasiticus</name>
    <dbReference type="NCBI Taxonomy" id="78921"/>
    <lineage>
        <taxon>Eukaryota</taxon>
        <taxon>Fungi</taxon>
        <taxon>Fungi incertae sedis</taxon>
        <taxon>Zoopagomycota</taxon>
        <taxon>Kickxellomycotina</taxon>
        <taxon>Dimargaritomycetes</taxon>
        <taxon>Dimargaritales</taxon>
        <taxon>Dimargaritaceae</taxon>
        <taxon>Tieghemiomyces</taxon>
    </lineage>
</organism>
<protein>
    <submittedName>
        <fullName evidence="1">Uncharacterized protein</fullName>
    </submittedName>
</protein>
<dbReference type="AlphaFoldDB" id="A0A9W8DRM1"/>
<comment type="caution">
    <text evidence="1">The sequence shown here is derived from an EMBL/GenBank/DDBJ whole genome shotgun (WGS) entry which is preliminary data.</text>
</comment>
<evidence type="ECO:0000313" key="2">
    <source>
        <dbReference type="Proteomes" id="UP001150569"/>
    </source>
</evidence>
<sequence length="282" mass="29883">MLKSLLTRSTRAAVQAATRPTHRLNVAPSIARTFYVRAEPEGPITTDQSFSSLQALGRGLAQVRQEMAHSADHGSLTGELAQLRRARDMLAATLRDLEELTASETKATTTTRHAGAPELEGNFRPVFHSPYGTAYSPLEANVPTAVQRNTSSRSLPTQSIEAALVDASNPAILEATAGRSAAEVCTSARHMLSELAGAAEDTAASVTTNAGYGSYLPHSGSGEVVEEAAGEYIELTRSEPAVEGTYARDAAQLVREAECFEPKIAGSGYSAVESLNDFHHSV</sequence>
<dbReference type="EMBL" id="JANBPT010000408">
    <property type="protein sequence ID" value="KAJ1921854.1"/>
    <property type="molecule type" value="Genomic_DNA"/>
</dbReference>
<name>A0A9W8DRM1_9FUNG</name>
<dbReference type="Proteomes" id="UP001150569">
    <property type="component" value="Unassembled WGS sequence"/>
</dbReference>
<accession>A0A9W8DRM1</accession>